<feature type="domain" description="Late embryogenesis abundant protein LEA-2 subgroup" evidence="6">
    <location>
        <begin position="61"/>
        <end position="156"/>
    </location>
</feature>
<proteinExistence type="predicted"/>
<dbReference type="PANTHER" id="PTHR31415:SF89">
    <property type="entry name" value="PROTEIN NDR1-LIKE"/>
    <property type="match status" value="1"/>
</dbReference>
<evidence type="ECO:0000256" key="3">
    <source>
        <dbReference type="ARBA" id="ARBA00022989"/>
    </source>
</evidence>
<accession>A0A540N0S5</accession>
<keyword evidence="3 5" id="KW-1133">Transmembrane helix</keyword>
<dbReference type="GO" id="GO:0005886">
    <property type="term" value="C:plasma membrane"/>
    <property type="evidence" value="ECO:0007669"/>
    <property type="project" value="TreeGrafter"/>
</dbReference>
<dbReference type="Proteomes" id="UP000315295">
    <property type="component" value="Unassembled WGS sequence"/>
</dbReference>
<dbReference type="GO" id="GO:0009506">
    <property type="term" value="C:plasmodesma"/>
    <property type="evidence" value="ECO:0007669"/>
    <property type="project" value="TreeGrafter"/>
</dbReference>
<evidence type="ECO:0000256" key="1">
    <source>
        <dbReference type="ARBA" id="ARBA00004167"/>
    </source>
</evidence>
<comment type="caution">
    <text evidence="7">The sequence shown here is derived from an EMBL/GenBank/DDBJ whole genome shotgun (WGS) entry which is preliminary data.</text>
</comment>
<dbReference type="GO" id="GO:0098542">
    <property type="term" value="P:defense response to other organism"/>
    <property type="evidence" value="ECO:0007669"/>
    <property type="project" value="InterPro"/>
</dbReference>
<dbReference type="PANTHER" id="PTHR31415">
    <property type="entry name" value="OS05G0367900 PROTEIN"/>
    <property type="match status" value="1"/>
</dbReference>
<evidence type="ECO:0000259" key="6">
    <source>
        <dbReference type="Pfam" id="PF03168"/>
    </source>
</evidence>
<evidence type="ECO:0000256" key="2">
    <source>
        <dbReference type="ARBA" id="ARBA00022692"/>
    </source>
</evidence>
<dbReference type="InterPro" id="IPR004864">
    <property type="entry name" value="LEA_2"/>
</dbReference>
<dbReference type="STRING" id="106549.A0A540N0S5"/>
<keyword evidence="8" id="KW-1185">Reference proteome</keyword>
<dbReference type="AlphaFoldDB" id="A0A540N0S5"/>
<protein>
    <recommendedName>
        <fullName evidence="6">Late embryogenesis abundant protein LEA-2 subgroup domain-containing protein</fullName>
    </recommendedName>
</protein>
<dbReference type="InterPro" id="IPR044839">
    <property type="entry name" value="NDR1-like"/>
</dbReference>
<dbReference type="Pfam" id="PF03168">
    <property type="entry name" value="LEA_2"/>
    <property type="match status" value="1"/>
</dbReference>
<evidence type="ECO:0000256" key="5">
    <source>
        <dbReference type="SAM" id="Phobius"/>
    </source>
</evidence>
<gene>
    <name evidence="7" type="ORF">C1H46_010235</name>
</gene>
<evidence type="ECO:0000313" key="8">
    <source>
        <dbReference type="Proteomes" id="UP000315295"/>
    </source>
</evidence>
<feature type="transmembrane region" description="Helical" evidence="5">
    <location>
        <begin position="7"/>
        <end position="29"/>
    </location>
</feature>
<evidence type="ECO:0000313" key="7">
    <source>
        <dbReference type="EMBL" id="TQE04123.1"/>
    </source>
</evidence>
<organism evidence="7 8">
    <name type="scientific">Malus baccata</name>
    <name type="common">Siberian crab apple</name>
    <name type="synonym">Pyrus baccata</name>
    <dbReference type="NCBI Taxonomy" id="106549"/>
    <lineage>
        <taxon>Eukaryota</taxon>
        <taxon>Viridiplantae</taxon>
        <taxon>Streptophyta</taxon>
        <taxon>Embryophyta</taxon>
        <taxon>Tracheophyta</taxon>
        <taxon>Spermatophyta</taxon>
        <taxon>Magnoliopsida</taxon>
        <taxon>eudicotyledons</taxon>
        <taxon>Gunneridae</taxon>
        <taxon>Pentapetalae</taxon>
        <taxon>rosids</taxon>
        <taxon>fabids</taxon>
        <taxon>Rosales</taxon>
        <taxon>Rosaceae</taxon>
        <taxon>Amygdaloideae</taxon>
        <taxon>Maleae</taxon>
        <taxon>Malus</taxon>
    </lineage>
</organism>
<name>A0A540N0S5_MALBA</name>
<reference evidence="7 8" key="1">
    <citation type="journal article" date="2019" name="G3 (Bethesda)">
        <title>Sequencing of a Wild Apple (Malus baccata) Genome Unravels the Differences Between Cultivated and Wild Apple Species Regarding Disease Resistance and Cold Tolerance.</title>
        <authorList>
            <person name="Chen X."/>
        </authorList>
    </citation>
    <scope>NUCLEOTIDE SEQUENCE [LARGE SCALE GENOMIC DNA]</scope>
    <source>
        <strain evidence="8">cv. Shandingzi</strain>
        <tissue evidence="7">Leaves</tissue>
    </source>
</reference>
<evidence type="ECO:0000256" key="4">
    <source>
        <dbReference type="ARBA" id="ARBA00023136"/>
    </source>
</evidence>
<comment type="subcellular location">
    <subcellularLocation>
        <location evidence="1">Membrane</location>
        <topology evidence="1">Single-pass membrane protein</topology>
    </subcellularLocation>
</comment>
<keyword evidence="4 5" id="KW-0472">Membrane</keyword>
<sequence>MCETKNFYCWALQFLALLGLLALCLWLALRPKDPQYTIVDINIPKSDLEDGAYNGSILYALQIENPNKDSSIFYDETVLTFLYGSDSVGEKHIPAFHQGRGKTRQVIDYVDVNPRVWKTIRNSLLHATAELKVALLSRVRYKTWGVKSKHHGLDLQGKLSIGSDGKISGKKKKIKLSHSSKKWRRSNSRRLLD</sequence>
<dbReference type="EMBL" id="VIEB01000145">
    <property type="protein sequence ID" value="TQE04123.1"/>
    <property type="molecule type" value="Genomic_DNA"/>
</dbReference>
<keyword evidence="2 5" id="KW-0812">Transmembrane</keyword>